<dbReference type="AlphaFoldDB" id="A0A1V4KHN9"/>
<protein>
    <submittedName>
        <fullName evidence="1">Uncharacterized protein</fullName>
    </submittedName>
</protein>
<dbReference type="EMBL" id="LSYS01003090">
    <property type="protein sequence ID" value="OPJ83990.1"/>
    <property type="molecule type" value="Genomic_DNA"/>
</dbReference>
<gene>
    <name evidence="1" type="ORF">AV530_004659</name>
</gene>
<comment type="caution">
    <text evidence="1">The sequence shown here is derived from an EMBL/GenBank/DDBJ whole genome shotgun (WGS) entry which is preliminary data.</text>
</comment>
<evidence type="ECO:0000313" key="1">
    <source>
        <dbReference type="EMBL" id="OPJ83990.1"/>
    </source>
</evidence>
<sequence length="108" mass="12281">MSLLVPKSPTRLWPLQKLVQGCVILQGRASQPSTGRFHADLSVASSAEHRSRGRKEYCFKTGIADCSLLKTNIKDEYWIWDLAVVTGGRYWPFHIELAQNLPRKDPGW</sequence>
<reference evidence="1 2" key="1">
    <citation type="submission" date="2016-02" db="EMBL/GenBank/DDBJ databases">
        <title>Band-tailed pigeon sequencing and assembly.</title>
        <authorList>
            <person name="Soares A.E."/>
            <person name="Novak B.J."/>
            <person name="Rice E.S."/>
            <person name="O'Connell B."/>
            <person name="Chang D."/>
            <person name="Weber S."/>
            <person name="Shapiro B."/>
        </authorList>
    </citation>
    <scope>NUCLEOTIDE SEQUENCE [LARGE SCALE GENOMIC DNA]</scope>
    <source>
        <strain evidence="1">BTP2013</strain>
        <tissue evidence="1">Blood</tissue>
    </source>
</reference>
<name>A0A1V4KHN9_PATFA</name>
<evidence type="ECO:0000313" key="2">
    <source>
        <dbReference type="Proteomes" id="UP000190648"/>
    </source>
</evidence>
<dbReference type="Proteomes" id="UP000190648">
    <property type="component" value="Unassembled WGS sequence"/>
</dbReference>
<proteinExistence type="predicted"/>
<organism evidence="1 2">
    <name type="scientific">Patagioenas fasciata monilis</name>
    <dbReference type="NCBI Taxonomy" id="372326"/>
    <lineage>
        <taxon>Eukaryota</taxon>
        <taxon>Metazoa</taxon>
        <taxon>Chordata</taxon>
        <taxon>Craniata</taxon>
        <taxon>Vertebrata</taxon>
        <taxon>Euteleostomi</taxon>
        <taxon>Archelosauria</taxon>
        <taxon>Archosauria</taxon>
        <taxon>Dinosauria</taxon>
        <taxon>Saurischia</taxon>
        <taxon>Theropoda</taxon>
        <taxon>Coelurosauria</taxon>
        <taxon>Aves</taxon>
        <taxon>Neognathae</taxon>
        <taxon>Neoaves</taxon>
        <taxon>Columbimorphae</taxon>
        <taxon>Columbiformes</taxon>
        <taxon>Columbidae</taxon>
        <taxon>Patagioenas</taxon>
    </lineage>
</organism>
<keyword evidence="2" id="KW-1185">Reference proteome</keyword>
<accession>A0A1V4KHN9</accession>